<evidence type="ECO:0000256" key="4">
    <source>
        <dbReference type="ARBA" id="ARBA00023187"/>
    </source>
</evidence>
<dbReference type="GO" id="GO:0046540">
    <property type="term" value="C:U4/U6 x U5 tri-snRNP complex"/>
    <property type="evidence" value="ECO:0007669"/>
    <property type="project" value="InterPro"/>
</dbReference>
<dbReference type="InterPro" id="IPR005011">
    <property type="entry name" value="SNU66/SART1"/>
</dbReference>
<evidence type="ECO:0000256" key="3">
    <source>
        <dbReference type="ARBA" id="ARBA00022664"/>
    </source>
</evidence>
<dbReference type="Proteomes" id="UP000051574">
    <property type="component" value="Unassembled WGS sequence"/>
</dbReference>
<evidence type="ECO:0000313" key="7">
    <source>
        <dbReference type="EMBL" id="KRT83918.1"/>
    </source>
</evidence>
<reference evidence="7 8" key="1">
    <citation type="submission" date="2015-09" db="EMBL/GenBank/DDBJ databases">
        <title>Draft genome of the scarab beetle Oryctes borbonicus.</title>
        <authorList>
            <person name="Meyer J.M."/>
            <person name="Markov G.V."/>
            <person name="Baskaran P."/>
            <person name="Herrmann M."/>
            <person name="Sommer R.J."/>
            <person name="Roedelsperger C."/>
        </authorList>
    </citation>
    <scope>NUCLEOTIDE SEQUENCE [LARGE SCALE GENOMIC DNA]</scope>
    <source>
        <strain evidence="7">OB123</strain>
        <tissue evidence="7">Whole animal</tissue>
    </source>
</reference>
<keyword evidence="5" id="KW-0539">Nucleus</keyword>
<keyword evidence="4" id="KW-0508">mRNA splicing</keyword>
<feature type="region of interest" description="Disordered" evidence="6">
    <location>
        <begin position="114"/>
        <end position="168"/>
    </location>
</feature>
<organism evidence="7 8">
    <name type="scientific">Oryctes borbonicus</name>
    <dbReference type="NCBI Taxonomy" id="1629725"/>
    <lineage>
        <taxon>Eukaryota</taxon>
        <taxon>Metazoa</taxon>
        <taxon>Ecdysozoa</taxon>
        <taxon>Arthropoda</taxon>
        <taxon>Hexapoda</taxon>
        <taxon>Insecta</taxon>
        <taxon>Pterygota</taxon>
        <taxon>Neoptera</taxon>
        <taxon>Endopterygota</taxon>
        <taxon>Coleoptera</taxon>
        <taxon>Polyphaga</taxon>
        <taxon>Scarabaeiformia</taxon>
        <taxon>Scarabaeidae</taxon>
        <taxon>Dynastinae</taxon>
        <taxon>Oryctes</taxon>
    </lineage>
</organism>
<comment type="caution">
    <text evidence="7">The sequence shown here is derived from an EMBL/GenBank/DDBJ whole genome shotgun (WGS) entry which is preliminary data.</text>
</comment>
<dbReference type="Pfam" id="PF19252">
    <property type="entry name" value="HIND"/>
    <property type="match status" value="1"/>
</dbReference>
<evidence type="ECO:0000256" key="6">
    <source>
        <dbReference type="SAM" id="MobiDB-lite"/>
    </source>
</evidence>
<gene>
    <name evidence="7" type="ORF">AMK59_4605</name>
</gene>
<dbReference type="GO" id="GO:0045292">
    <property type="term" value="P:mRNA cis splicing, via spliceosome"/>
    <property type="evidence" value="ECO:0007669"/>
    <property type="project" value="TreeGrafter"/>
</dbReference>
<feature type="compositionally biased region" description="Basic and acidic residues" evidence="6">
    <location>
        <begin position="117"/>
        <end position="135"/>
    </location>
</feature>
<dbReference type="EMBL" id="LJIG01009019">
    <property type="protein sequence ID" value="KRT83918.1"/>
    <property type="molecule type" value="Genomic_DNA"/>
</dbReference>
<dbReference type="InterPro" id="IPR045347">
    <property type="entry name" value="HIND"/>
</dbReference>
<dbReference type="PANTHER" id="PTHR14152:SF5">
    <property type="entry name" value="U4_U6.U5 TRI-SNRNP-ASSOCIATED PROTEIN 1"/>
    <property type="match status" value="1"/>
</dbReference>
<accession>A0A0T6B9L9</accession>
<evidence type="ECO:0000256" key="1">
    <source>
        <dbReference type="ARBA" id="ARBA00004123"/>
    </source>
</evidence>
<comment type="similarity">
    <text evidence="2">Belongs to the SNU66/SART1 family.</text>
</comment>
<dbReference type="GO" id="GO:0000481">
    <property type="term" value="P:maturation of 5S rRNA"/>
    <property type="evidence" value="ECO:0007669"/>
    <property type="project" value="TreeGrafter"/>
</dbReference>
<keyword evidence="3" id="KW-0507">mRNA processing</keyword>
<proteinExistence type="inferred from homology"/>
<dbReference type="OrthoDB" id="5583at2759"/>
<comment type="subcellular location">
    <subcellularLocation>
        <location evidence="1">Nucleus</location>
    </subcellularLocation>
</comment>
<name>A0A0T6B9L9_9SCAR</name>
<evidence type="ECO:0008006" key="9">
    <source>
        <dbReference type="Google" id="ProtNLM"/>
    </source>
</evidence>
<feature type="region of interest" description="Disordered" evidence="6">
    <location>
        <begin position="1"/>
        <end position="102"/>
    </location>
</feature>
<feature type="compositionally biased region" description="Basic and acidic residues" evidence="6">
    <location>
        <begin position="142"/>
        <end position="162"/>
    </location>
</feature>
<feature type="compositionally biased region" description="Basic and acidic residues" evidence="6">
    <location>
        <begin position="56"/>
        <end position="65"/>
    </location>
</feature>
<evidence type="ECO:0000256" key="2">
    <source>
        <dbReference type="ARBA" id="ARBA00006076"/>
    </source>
</evidence>
<evidence type="ECO:0000313" key="8">
    <source>
        <dbReference type="Proteomes" id="UP000051574"/>
    </source>
</evidence>
<dbReference type="PANTHER" id="PTHR14152">
    <property type="entry name" value="SQUAMOUS CELL CARCINOMA ANTIGEN RECOGNISED BY CYTOTOXIC T LYMPHOCYTES"/>
    <property type="match status" value="1"/>
</dbReference>
<evidence type="ECO:0000256" key="5">
    <source>
        <dbReference type="ARBA" id="ARBA00023242"/>
    </source>
</evidence>
<feature type="compositionally biased region" description="Basic and acidic residues" evidence="6">
    <location>
        <begin position="22"/>
        <end position="35"/>
    </location>
</feature>
<feature type="compositionally biased region" description="Basic residues" evidence="6">
    <location>
        <begin position="36"/>
        <end position="55"/>
    </location>
</feature>
<sequence length="486" mass="56372">MGSSSKKYKEKEGRKRKHRSRSRSDSEDREREYHRERKHKHKKHHREKKRDRTHKHQEYDSHDSDVIEISPDRVPTPPPPKIDSVPESSGQSAESLSIDETNKLRAKLGLKPLELSTDERKSDGKKKDEWGEFYHKPAANLSEKKEQEKIKAKLSEHREKRQIMNKLVKTKTLGESDSEDDVSTWVGKSRSTQAAKREAAKRAKMLEELDAQFGVSEVVDSEVRERRRQQYTERNLHGLQIEHDINDIAEEKQVVLTLKDQNVLDEGEDVLVNVNMLDNERYRKNVENLKKKAAYNAYDVEEFDELGNPIDRSVLSKYDLEIDGEKKQTFRIGHDNVLERKQAALQNIKNKLANKRIESLSGPGLTLASEYYNEEELARFKKPKKKVRKIRAKGKLLTAQELEQMKPTGIEDIGTRRAKKEEFDIDDMPSVKIDPGSIKIEEKDDLYERVLERAKSTRVGNRIDVALSVKSFKDEPMEEMEPGSNI</sequence>
<dbReference type="Pfam" id="PF03343">
    <property type="entry name" value="SART-1"/>
    <property type="match status" value="1"/>
</dbReference>
<feature type="compositionally biased region" description="Polar residues" evidence="6">
    <location>
        <begin position="86"/>
        <end position="99"/>
    </location>
</feature>
<protein>
    <recommendedName>
        <fullName evidence="9">U4/U6.U5 tri-snRNP-associated protein 1</fullName>
    </recommendedName>
</protein>
<keyword evidence="8" id="KW-1185">Reference proteome</keyword>
<dbReference type="AlphaFoldDB" id="A0A0T6B9L9"/>